<dbReference type="NCBIfam" id="TIGR01549">
    <property type="entry name" value="HAD-SF-IA-v1"/>
    <property type="match status" value="1"/>
</dbReference>
<evidence type="ECO:0000313" key="6">
    <source>
        <dbReference type="Proteomes" id="UP001178662"/>
    </source>
</evidence>
<dbReference type="SFLD" id="SFLDG01129">
    <property type="entry name" value="C1.5:_HAD__Beta-PGM__Phosphata"/>
    <property type="match status" value="1"/>
</dbReference>
<keyword evidence="4" id="KW-0460">Magnesium</keyword>
<dbReference type="Pfam" id="PF13419">
    <property type="entry name" value="HAD_2"/>
    <property type="match status" value="1"/>
</dbReference>
<organism evidence="5 6">
    <name type="scientific">Candidatus Cohnella colombiensis</name>
    <dbReference type="NCBI Taxonomy" id="3121368"/>
    <lineage>
        <taxon>Bacteria</taxon>
        <taxon>Bacillati</taxon>
        <taxon>Bacillota</taxon>
        <taxon>Bacilli</taxon>
        <taxon>Bacillales</taxon>
        <taxon>Paenibacillaceae</taxon>
        <taxon>Cohnella</taxon>
    </lineage>
</organism>
<comment type="cofactor">
    <cofactor evidence="1">
        <name>Mg(2+)</name>
        <dbReference type="ChEBI" id="CHEBI:18420"/>
    </cofactor>
</comment>
<name>A0AA95F6S3_9BACL</name>
<proteinExistence type="predicted"/>
<dbReference type="Gene3D" id="3.40.50.1000">
    <property type="entry name" value="HAD superfamily/HAD-like"/>
    <property type="match status" value="1"/>
</dbReference>
<dbReference type="NCBIfam" id="TIGR01509">
    <property type="entry name" value="HAD-SF-IA-v3"/>
    <property type="match status" value="1"/>
</dbReference>
<keyword evidence="3 5" id="KW-0378">Hydrolase</keyword>
<dbReference type="Gene3D" id="1.10.150.520">
    <property type="match status" value="1"/>
</dbReference>
<evidence type="ECO:0000256" key="4">
    <source>
        <dbReference type="ARBA" id="ARBA00022842"/>
    </source>
</evidence>
<evidence type="ECO:0000256" key="1">
    <source>
        <dbReference type="ARBA" id="ARBA00001946"/>
    </source>
</evidence>
<dbReference type="PANTHER" id="PTHR46470">
    <property type="entry name" value="N-ACYLNEURAMINATE-9-PHOSPHATASE"/>
    <property type="match status" value="1"/>
</dbReference>
<gene>
    <name evidence="5" type="ORF">P0Y55_08355</name>
</gene>
<keyword evidence="6" id="KW-1185">Reference proteome</keyword>
<dbReference type="InterPro" id="IPR023214">
    <property type="entry name" value="HAD_sf"/>
</dbReference>
<dbReference type="PANTHER" id="PTHR46470:SF2">
    <property type="entry name" value="GLYCERALDEHYDE 3-PHOSPHATE PHOSPHATASE"/>
    <property type="match status" value="1"/>
</dbReference>
<dbReference type="GO" id="GO:0046872">
    <property type="term" value="F:metal ion binding"/>
    <property type="evidence" value="ECO:0007669"/>
    <property type="project" value="UniProtKB-KW"/>
</dbReference>
<dbReference type="EMBL" id="CP119317">
    <property type="protein sequence ID" value="WEK56045.1"/>
    <property type="molecule type" value="Genomic_DNA"/>
</dbReference>
<dbReference type="GO" id="GO:0044281">
    <property type="term" value="P:small molecule metabolic process"/>
    <property type="evidence" value="ECO:0007669"/>
    <property type="project" value="UniProtKB-ARBA"/>
</dbReference>
<evidence type="ECO:0000313" key="5">
    <source>
        <dbReference type="EMBL" id="WEK56045.1"/>
    </source>
</evidence>
<dbReference type="GO" id="GO:0016791">
    <property type="term" value="F:phosphatase activity"/>
    <property type="evidence" value="ECO:0007669"/>
    <property type="project" value="TreeGrafter"/>
</dbReference>
<dbReference type="InterPro" id="IPR041492">
    <property type="entry name" value="HAD_2"/>
</dbReference>
<dbReference type="SFLD" id="SFLDS00003">
    <property type="entry name" value="Haloacid_Dehalogenase"/>
    <property type="match status" value="1"/>
</dbReference>
<evidence type="ECO:0000256" key="3">
    <source>
        <dbReference type="ARBA" id="ARBA00022801"/>
    </source>
</evidence>
<accession>A0AA95F6S3</accession>
<dbReference type="SUPFAM" id="SSF56784">
    <property type="entry name" value="HAD-like"/>
    <property type="match status" value="1"/>
</dbReference>
<sequence length="220" mass="25648">MIKGVLFDLDGTLLDRDQSLVAFLQNQYNRIPALHCVEMNAYIQRFIELDQKGYVWKDQVYQKLIAELNLELTWHSLLDDYVESFQNHCIGFSGLIEILDYLKDKKLKLGVITNGFGRFQMNNINGLKISHYFDVIIISEIEGLRKPDVEIFQRALNRLEIEPHESIFVGDHPINDVEASIHSGMKGIWKEDDYFDKPRCHHLSIRDLIEIKGILESELE</sequence>
<keyword evidence="2" id="KW-0479">Metal-binding</keyword>
<dbReference type="Proteomes" id="UP001178662">
    <property type="component" value="Chromosome"/>
</dbReference>
<dbReference type="PRINTS" id="PR00413">
    <property type="entry name" value="HADHALOGNASE"/>
</dbReference>
<dbReference type="AlphaFoldDB" id="A0AA95F6S3"/>
<protein>
    <submittedName>
        <fullName evidence="5">HAD-IA family hydrolase</fullName>
    </submittedName>
</protein>
<evidence type="ECO:0000256" key="2">
    <source>
        <dbReference type="ARBA" id="ARBA00022723"/>
    </source>
</evidence>
<reference evidence="5" key="1">
    <citation type="submission" date="2023-03" db="EMBL/GenBank/DDBJ databases">
        <title>Andean soil-derived lignocellulolytic bacterial consortium as a source of novel taxa and putative plastic-active enzymes.</title>
        <authorList>
            <person name="Diaz-Garcia L."/>
            <person name="Chuvochina M."/>
            <person name="Feuerriegel G."/>
            <person name="Bunk B."/>
            <person name="Sproer C."/>
            <person name="Streit W.R."/>
            <person name="Rodriguez L.M."/>
            <person name="Overmann J."/>
            <person name="Jimenez D.J."/>
        </authorList>
    </citation>
    <scope>NUCLEOTIDE SEQUENCE</scope>
    <source>
        <strain evidence="5">MAG 2441</strain>
    </source>
</reference>
<dbReference type="InterPro" id="IPR036412">
    <property type="entry name" value="HAD-like_sf"/>
</dbReference>
<dbReference type="InterPro" id="IPR006439">
    <property type="entry name" value="HAD-SF_hydro_IA"/>
</dbReference>
<dbReference type="InterPro" id="IPR051400">
    <property type="entry name" value="HAD-like_hydrolase"/>
</dbReference>